<dbReference type="OrthoDB" id="116151at2"/>
<dbReference type="RefSeq" id="WP_123128285.1">
    <property type="nucleotide sequence ID" value="NZ_RJJD01000015.1"/>
</dbReference>
<dbReference type="Gene3D" id="3.40.630.30">
    <property type="match status" value="1"/>
</dbReference>
<dbReference type="InterPro" id="IPR038740">
    <property type="entry name" value="BioF2-like_GNAT_dom"/>
</dbReference>
<accession>A0A3M9MCR5</accession>
<sequence>MIQLLRHHEIDPVSWEACLQKADAPLVYLHAWYLEVVCRGHWEALVEIQDNEYVSLFPLPVRTLLGRKKVYQPLFTQQLGLVVTPASQHRTPEEYLALLPVHYSAVQYQMPWCHERTLILPTPWAYRTRPNYELSLSPAYAEVRQNYSSNLRRNLKKAEKEKLTVVPTSGIKSLVELFRNTKGKELPELRNRHYQTLEGLYGRVKQEKAGQVWEVRLRGELLAAAFLLETDHAITFLFGASSPKGRQKSAMAFLLDHIIAQAAGSGKTFDFEGSEVPGVANFYASFGAQPVWYVSLSSKPKSTALQWSPTVFSFLAKHLR</sequence>
<comment type="caution">
    <text evidence="2">The sequence shown here is derived from an EMBL/GenBank/DDBJ whole genome shotgun (WGS) entry which is preliminary data.</text>
</comment>
<evidence type="ECO:0000313" key="2">
    <source>
        <dbReference type="EMBL" id="RNI23360.1"/>
    </source>
</evidence>
<dbReference type="SUPFAM" id="SSF55729">
    <property type="entry name" value="Acyl-CoA N-acyltransferases (Nat)"/>
    <property type="match status" value="1"/>
</dbReference>
<keyword evidence="3" id="KW-1185">Reference proteome</keyword>
<protein>
    <submittedName>
        <fullName evidence="2">GNAT family N-acetyltransferase</fullName>
    </submittedName>
</protein>
<dbReference type="PANTHER" id="PTHR36174">
    <property type="entry name" value="LIPID II:GLYCINE GLYCYLTRANSFERASE"/>
    <property type="match status" value="1"/>
</dbReference>
<organism evidence="2 3">
    <name type="scientific">Rufibacter latericius</name>
    <dbReference type="NCBI Taxonomy" id="2487040"/>
    <lineage>
        <taxon>Bacteria</taxon>
        <taxon>Pseudomonadati</taxon>
        <taxon>Bacteroidota</taxon>
        <taxon>Cytophagia</taxon>
        <taxon>Cytophagales</taxon>
        <taxon>Hymenobacteraceae</taxon>
        <taxon>Rufibacter</taxon>
    </lineage>
</organism>
<evidence type="ECO:0000259" key="1">
    <source>
        <dbReference type="Pfam" id="PF13480"/>
    </source>
</evidence>
<dbReference type="GO" id="GO:0016740">
    <property type="term" value="F:transferase activity"/>
    <property type="evidence" value="ECO:0007669"/>
    <property type="project" value="UniProtKB-KW"/>
</dbReference>
<evidence type="ECO:0000313" key="3">
    <source>
        <dbReference type="Proteomes" id="UP000272117"/>
    </source>
</evidence>
<dbReference type="InterPro" id="IPR050644">
    <property type="entry name" value="PG_Glycine_Bridge_Synth"/>
</dbReference>
<dbReference type="Proteomes" id="UP000272117">
    <property type="component" value="Unassembled WGS sequence"/>
</dbReference>
<dbReference type="Pfam" id="PF13480">
    <property type="entry name" value="Acetyltransf_6"/>
    <property type="match status" value="1"/>
</dbReference>
<dbReference type="AlphaFoldDB" id="A0A3M9MCR5"/>
<proteinExistence type="predicted"/>
<dbReference type="EMBL" id="RJJD01000015">
    <property type="protein sequence ID" value="RNI23360.1"/>
    <property type="molecule type" value="Genomic_DNA"/>
</dbReference>
<keyword evidence="2" id="KW-0808">Transferase</keyword>
<feature type="domain" description="BioF2-like acetyltransferase" evidence="1">
    <location>
        <begin position="147"/>
        <end position="271"/>
    </location>
</feature>
<reference evidence="2 3" key="1">
    <citation type="submission" date="2018-11" db="EMBL/GenBank/DDBJ databases">
        <title>Rufibacter latericius sp. nov., isolated from water in Baiyang Lake.</title>
        <authorList>
            <person name="Yang Y."/>
        </authorList>
    </citation>
    <scope>NUCLEOTIDE SEQUENCE [LARGE SCALE GENOMIC DNA]</scope>
    <source>
        <strain evidence="2 3">R-22-1c-1</strain>
    </source>
</reference>
<dbReference type="PANTHER" id="PTHR36174:SF1">
    <property type="entry name" value="LIPID II:GLYCINE GLYCYLTRANSFERASE"/>
    <property type="match status" value="1"/>
</dbReference>
<dbReference type="InterPro" id="IPR016181">
    <property type="entry name" value="Acyl_CoA_acyltransferase"/>
</dbReference>
<name>A0A3M9MCR5_9BACT</name>
<gene>
    <name evidence="2" type="ORF">EFB08_17580</name>
</gene>